<organism evidence="1 2">
    <name type="scientific">Actinokineospora soli</name>
    <dbReference type="NCBI Taxonomy" id="1048753"/>
    <lineage>
        <taxon>Bacteria</taxon>
        <taxon>Bacillati</taxon>
        <taxon>Actinomycetota</taxon>
        <taxon>Actinomycetes</taxon>
        <taxon>Pseudonocardiales</taxon>
        <taxon>Pseudonocardiaceae</taxon>
        <taxon>Actinokineospora</taxon>
    </lineage>
</organism>
<name>A0ABW2TPJ4_9PSEU</name>
<gene>
    <name evidence="1" type="ORF">ACFQV2_19305</name>
</gene>
<proteinExistence type="predicted"/>
<comment type="caution">
    <text evidence="1">The sequence shown here is derived from an EMBL/GenBank/DDBJ whole genome shotgun (WGS) entry which is preliminary data.</text>
</comment>
<sequence>MTAALAGYVHLRAQQKPAEMSPSVIAAALKPLVERIERLEARLP</sequence>
<protein>
    <submittedName>
        <fullName evidence="1">Uncharacterized protein</fullName>
    </submittedName>
</protein>
<dbReference type="Proteomes" id="UP001596512">
    <property type="component" value="Unassembled WGS sequence"/>
</dbReference>
<accession>A0ABW2TPJ4</accession>
<dbReference type="EMBL" id="JBHTEY010000004">
    <property type="protein sequence ID" value="MFC7615326.1"/>
    <property type="molecule type" value="Genomic_DNA"/>
</dbReference>
<reference evidence="2" key="1">
    <citation type="journal article" date="2019" name="Int. J. Syst. Evol. Microbiol.">
        <title>The Global Catalogue of Microorganisms (GCM) 10K type strain sequencing project: providing services to taxonomists for standard genome sequencing and annotation.</title>
        <authorList>
            <consortium name="The Broad Institute Genomics Platform"/>
            <consortium name="The Broad Institute Genome Sequencing Center for Infectious Disease"/>
            <person name="Wu L."/>
            <person name="Ma J."/>
        </authorList>
    </citation>
    <scope>NUCLEOTIDE SEQUENCE [LARGE SCALE GENOMIC DNA]</scope>
    <source>
        <strain evidence="2">JCM 17695</strain>
    </source>
</reference>
<evidence type="ECO:0000313" key="2">
    <source>
        <dbReference type="Proteomes" id="UP001596512"/>
    </source>
</evidence>
<keyword evidence="2" id="KW-1185">Reference proteome</keyword>
<evidence type="ECO:0000313" key="1">
    <source>
        <dbReference type="EMBL" id="MFC7615326.1"/>
    </source>
</evidence>